<evidence type="ECO:0000256" key="4">
    <source>
        <dbReference type="ARBA" id="ARBA00023136"/>
    </source>
</evidence>
<dbReference type="InterPro" id="IPR033985">
    <property type="entry name" value="SusD-like_N"/>
</dbReference>
<gene>
    <name evidence="8" type="ORF">DW828_07765</name>
</gene>
<keyword evidence="5" id="KW-0998">Cell outer membrane</keyword>
<evidence type="ECO:0000256" key="1">
    <source>
        <dbReference type="ARBA" id="ARBA00004442"/>
    </source>
</evidence>
<evidence type="ECO:0000259" key="6">
    <source>
        <dbReference type="Pfam" id="PF07980"/>
    </source>
</evidence>
<proteinExistence type="inferred from homology"/>
<name>A0A3E4ZP06_9BACT</name>
<sequence length="668" mass="76038">MKLTKNIRQYIKIALSAGLLAFPSCSYLDVIPPAQPDFDDTMKDEAATLGFLFTAYSGTSRYTFWRESDGDASLATDEYVEPKDWDWNMQKMLYGTVSAADDIGDWENLYNYIGYVHYFLEQLDRLNPAGVTEEEKAQYRAECWFLEAYYHFKVLQNYGPCPIIETKVDQNILPSEIPGRSHFDYCVDWIVGKLDAAAEVLPATQTTENLSRADATICKSLKARVLLYAASPLWNGSFVYPNWRNTNYETPGYGMELVSNKYDPAKWERALTACKEALTAAEAAGYKLFDLEASEAKAAIDKVPLPFIPGKEEDTEENELFKKQVRMLQYMITAHEGFSNKEIIWAINPQYGDGNDANDVGCGRSKSRLPNRLVKKSDGSWAGGYHGTAPTWAAVNRFYTENGLPPAKDPDFYLQSEWLTRYYEGASSPELSKDQLDSEEIKNDIVKFNVGREPRYYAWIAYDGCEYMPLINNNNPLWLNLKNSNTNGYSLSNTRNATGTGFLNKKFIVPNGVYLSSGSTSGDKFRIILIRMAELYLNLAECYAALDRTDEALENLNVIRERAGVRKLTTADLSTMSLMEWVRNERAIELHAEGHRYYDVRRWRIADQVMQPSEFKGLNGMTVNPSFEEFNQIVPIDQPIQWNVRQYLVPIKNSELYSDPQLVQAPGY</sequence>
<reference evidence="8 9" key="1">
    <citation type="submission" date="2018-08" db="EMBL/GenBank/DDBJ databases">
        <title>A genome reference for cultivated species of the human gut microbiota.</title>
        <authorList>
            <person name="Zou Y."/>
            <person name="Xue W."/>
            <person name="Luo G."/>
        </authorList>
    </citation>
    <scope>NUCLEOTIDE SEQUENCE [LARGE SCALE GENOMIC DNA]</scope>
    <source>
        <strain evidence="8 9">AM34-17</strain>
    </source>
</reference>
<dbReference type="AlphaFoldDB" id="A0A3E4ZP06"/>
<keyword evidence="4" id="KW-0472">Membrane</keyword>
<evidence type="ECO:0000313" key="8">
    <source>
        <dbReference type="EMBL" id="RHC86570.1"/>
    </source>
</evidence>
<protein>
    <submittedName>
        <fullName evidence="8">RagB/SusD family nutrient uptake outer membrane protein</fullName>
    </submittedName>
</protein>
<dbReference type="InterPro" id="IPR011990">
    <property type="entry name" value="TPR-like_helical_dom_sf"/>
</dbReference>
<evidence type="ECO:0000256" key="3">
    <source>
        <dbReference type="ARBA" id="ARBA00022729"/>
    </source>
</evidence>
<dbReference type="SUPFAM" id="SSF48452">
    <property type="entry name" value="TPR-like"/>
    <property type="match status" value="1"/>
</dbReference>
<dbReference type="Proteomes" id="UP000286260">
    <property type="component" value="Unassembled WGS sequence"/>
</dbReference>
<dbReference type="InterPro" id="IPR012944">
    <property type="entry name" value="SusD_RagB_dom"/>
</dbReference>
<evidence type="ECO:0000256" key="2">
    <source>
        <dbReference type="ARBA" id="ARBA00006275"/>
    </source>
</evidence>
<comment type="subcellular location">
    <subcellularLocation>
        <location evidence="1">Cell outer membrane</location>
    </subcellularLocation>
</comment>
<dbReference type="RefSeq" id="WP_122116063.1">
    <property type="nucleotide sequence ID" value="NZ_QRPL01000007.1"/>
</dbReference>
<keyword evidence="3" id="KW-0732">Signal</keyword>
<feature type="domain" description="SusD-like N-terminal" evidence="7">
    <location>
        <begin position="52"/>
        <end position="225"/>
    </location>
</feature>
<dbReference type="Pfam" id="PF07980">
    <property type="entry name" value="SusD_RagB"/>
    <property type="match status" value="1"/>
</dbReference>
<evidence type="ECO:0000256" key="5">
    <source>
        <dbReference type="ARBA" id="ARBA00023237"/>
    </source>
</evidence>
<dbReference type="EMBL" id="QSII01000008">
    <property type="protein sequence ID" value="RHC86570.1"/>
    <property type="molecule type" value="Genomic_DNA"/>
</dbReference>
<evidence type="ECO:0000259" key="7">
    <source>
        <dbReference type="Pfam" id="PF14322"/>
    </source>
</evidence>
<organism evidence="8 9">
    <name type="scientific">Parabacteroides merdae</name>
    <dbReference type="NCBI Taxonomy" id="46503"/>
    <lineage>
        <taxon>Bacteria</taxon>
        <taxon>Pseudomonadati</taxon>
        <taxon>Bacteroidota</taxon>
        <taxon>Bacteroidia</taxon>
        <taxon>Bacteroidales</taxon>
        <taxon>Tannerellaceae</taxon>
        <taxon>Parabacteroides</taxon>
    </lineage>
</organism>
<accession>A0A3E4ZP06</accession>
<comment type="similarity">
    <text evidence="2">Belongs to the SusD family.</text>
</comment>
<evidence type="ECO:0000313" key="9">
    <source>
        <dbReference type="Proteomes" id="UP000286260"/>
    </source>
</evidence>
<dbReference type="Gene3D" id="1.25.40.390">
    <property type="match status" value="1"/>
</dbReference>
<dbReference type="Pfam" id="PF14322">
    <property type="entry name" value="SusD-like_3"/>
    <property type="match status" value="1"/>
</dbReference>
<comment type="caution">
    <text evidence="8">The sequence shown here is derived from an EMBL/GenBank/DDBJ whole genome shotgun (WGS) entry which is preliminary data.</text>
</comment>
<feature type="domain" description="RagB/SusD" evidence="6">
    <location>
        <begin position="341"/>
        <end position="668"/>
    </location>
</feature>
<dbReference type="STRING" id="46503.ERS852463_01556"/>
<dbReference type="GO" id="GO:0009279">
    <property type="term" value="C:cell outer membrane"/>
    <property type="evidence" value="ECO:0007669"/>
    <property type="project" value="UniProtKB-SubCell"/>
</dbReference>